<feature type="domain" description="Bacterial alpha-L-rhamnosidase N-terminal" evidence="5">
    <location>
        <begin position="161"/>
        <end position="332"/>
    </location>
</feature>
<evidence type="ECO:0000259" key="5">
    <source>
        <dbReference type="Pfam" id="PF08531"/>
    </source>
</evidence>
<dbReference type="SUPFAM" id="SSF49265">
    <property type="entry name" value="Fibronectin type III"/>
    <property type="match status" value="1"/>
</dbReference>
<dbReference type="AlphaFoldDB" id="A0A318LVB3"/>
<dbReference type="InterPro" id="IPR012341">
    <property type="entry name" value="6hp_glycosidase-like_sf"/>
</dbReference>
<reference evidence="8 9" key="1">
    <citation type="submission" date="2016-07" db="EMBL/GenBank/DDBJ databases">
        <title>Draft genome sequence of Prauserella sp. YIM 121212, isolated from alkaline soil.</title>
        <authorList>
            <person name="Ruckert C."/>
            <person name="Albersmeier A."/>
            <person name="Jiang C.-L."/>
            <person name="Jiang Y."/>
            <person name="Kalinowski J."/>
            <person name="Schneider O."/>
            <person name="Winkler A."/>
            <person name="Zotchev S.B."/>
        </authorList>
    </citation>
    <scope>NUCLEOTIDE SEQUENCE [LARGE SCALE GENOMIC DNA]</scope>
    <source>
        <strain evidence="8 9">YIM 121212</strain>
    </source>
</reference>
<dbReference type="Gene3D" id="1.50.10.10">
    <property type="match status" value="1"/>
</dbReference>
<dbReference type="EC" id="3.2.1.40" evidence="2"/>
<dbReference type="Pfam" id="PF25788">
    <property type="entry name" value="Ig_Rha78A_N"/>
    <property type="match status" value="1"/>
</dbReference>
<dbReference type="InterPro" id="IPR035398">
    <property type="entry name" value="Bac_rhamnosid_C"/>
</dbReference>
<dbReference type="InterPro" id="IPR008928">
    <property type="entry name" value="6-hairpin_glycosidase_sf"/>
</dbReference>
<dbReference type="RefSeq" id="WP_110336309.1">
    <property type="nucleotide sequence ID" value="NZ_MASU01000005.1"/>
</dbReference>
<dbReference type="Pfam" id="PF17390">
    <property type="entry name" value="Bac_rhamnosid_C"/>
    <property type="match status" value="1"/>
</dbReference>
<dbReference type="Gene3D" id="2.60.420.10">
    <property type="entry name" value="Maltose phosphorylase, domain 3"/>
    <property type="match status" value="1"/>
</dbReference>
<dbReference type="Pfam" id="PF17389">
    <property type="entry name" value="Bac_rhamnosid6H"/>
    <property type="match status" value="1"/>
</dbReference>
<evidence type="ECO:0000256" key="2">
    <source>
        <dbReference type="ARBA" id="ARBA00012652"/>
    </source>
</evidence>
<dbReference type="SUPFAM" id="SSF48208">
    <property type="entry name" value="Six-hairpin glycosidases"/>
    <property type="match status" value="1"/>
</dbReference>
<evidence type="ECO:0000259" key="6">
    <source>
        <dbReference type="Pfam" id="PF17389"/>
    </source>
</evidence>
<dbReference type="Proteomes" id="UP000247892">
    <property type="component" value="Unassembled WGS sequence"/>
</dbReference>
<dbReference type="Gene3D" id="2.60.40.10">
    <property type="entry name" value="Immunoglobulins"/>
    <property type="match status" value="1"/>
</dbReference>
<feature type="domain" description="Alpha-L-rhamnosidase C-terminal" evidence="7">
    <location>
        <begin position="784"/>
        <end position="849"/>
    </location>
</feature>
<keyword evidence="3" id="KW-0378">Hydrolase</keyword>
<protein>
    <recommendedName>
        <fullName evidence="2">alpha-L-rhamnosidase</fullName>
        <ecNumber evidence="2">3.2.1.40</ecNumber>
    </recommendedName>
</protein>
<dbReference type="InterPro" id="IPR036116">
    <property type="entry name" value="FN3_sf"/>
</dbReference>
<organism evidence="8 9">
    <name type="scientific">Prauserella flavalba</name>
    <dbReference type="NCBI Taxonomy" id="1477506"/>
    <lineage>
        <taxon>Bacteria</taxon>
        <taxon>Bacillati</taxon>
        <taxon>Actinomycetota</taxon>
        <taxon>Actinomycetes</taxon>
        <taxon>Pseudonocardiales</taxon>
        <taxon>Pseudonocardiaceae</taxon>
        <taxon>Prauserella</taxon>
    </lineage>
</organism>
<accession>A0A318LVB3</accession>
<dbReference type="InterPro" id="IPR008902">
    <property type="entry name" value="Rhamnosid_concanavalin"/>
</dbReference>
<dbReference type="InterPro" id="IPR035396">
    <property type="entry name" value="Bac_rhamnosid6H"/>
</dbReference>
<dbReference type="GO" id="GO:0030596">
    <property type="term" value="F:alpha-L-rhamnosidase activity"/>
    <property type="evidence" value="ECO:0007669"/>
    <property type="project" value="UniProtKB-EC"/>
</dbReference>
<dbReference type="Pfam" id="PF08531">
    <property type="entry name" value="Bac_rhamnosid_N"/>
    <property type="match status" value="1"/>
</dbReference>
<comment type="catalytic activity">
    <reaction evidence="1">
        <text>Hydrolysis of terminal non-reducing alpha-L-rhamnose residues in alpha-L-rhamnosides.</text>
        <dbReference type="EC" id="3.2.1.40"/>
    </reaction>
</comment>
<name>A0A318LVB3_9PSEU</name>
<evidence type="ECO:0000313" key="9">
    <source>
        <dbReference type="Proteomes" id="UP000247892"/>
    </source>
</evidence>
<dbReference type="Pfam" id="PF05592">
    <property type="entry name" value="Bac_rhamnosid"/>
    <property type="match status" value="1"/>
</dbReference>
<evidence type="ECO:0000256" key="3">
    <source>
        <dbReference type="ARBA" id="ARBA00022801"/>
    </source>
</evidence>
<evidence type="ECO:0000256" key="1">
    <source>
        <dbReference type="ARBA" id="ARBA00001445"/>
    </source>
</evidence>
<dbReference type="EMBL" id="MASU01000005">
    <property type="protein sequence ID" value="PXY36298.1"/>
    <property type="molecule type" value="Genomic_DNA"/>
</dbReference>
<dbReference type="PANTHER" id="PTHR33307">
    <property type="entry name" value="ALPHA-RHAMNOSIDASE (EUROFUNG)"/>
    <property type="match status" value="1"/>
</dbReference>
<evidence type="ECO:0000259" key="4">
    <source>
        <dbReference type="Pfam" id="PF05592"/>
    </source>
</evidence>
<dbReference type="PANTHER" id="PTHR33307:SF6">
    <property type="entry name" value="ALPHA-RHAMNOSIDASE (EUROFUNG)-RELATED"/>
    <property type="match status" value="1"/>
</dbReference>
<sequence length="889" mass="97583">MTPLHAVDLRCEHLAGVPCVDTPAPRLRWALRAEGRGRAQSAYRVLVSTDPADLAAERGTVWDSGTVPSADHIEVPYGGPPLTPGGTYHWTVRVHDEYGIPGPWSTPASWRTGITWSAPWIAHDRRHDPGVVDPAFRYGPTNRRGMPPAPLLRREFAVDGRPRSATLYVTARGLAVVELNGAAVDDAELVPGWTDYTKRQPYHAVDVTALLKPGANVLGATLADGWFSGFVGSDPRRPGNLYGRRPWLRCELHVVGADGERTVIGTDERWRSAYGPVRGADLLRGESYDARLERPGWSAPGPACEDWRPVLVEPHDGVPMVADRGEPVRVVEELPALRCERLADGRHIVDFGQNLVGRLRLRVRAAEGTVVRLRHAEALDTGGELYRENLRTADAEDVYVAAGRPEETYEPRFTVHGFRYAEITGPPELSTTDVVARVLHTDMPSAGRFRCSDELVNRLWSNIVWGLRGNVVGLPTDCPQRDERMGWLADAQVFAPTAALIMDTSAFFTRWLADVADAQSEEGVYADVAPKVPTTRDGAPAWADAGVILPWLLYRTYGDTAILREHWTAMHRYLTFLRRTNPDLRWRHRRHNDYGDWLSAGEETSRELVAAAYWAHDARLMAEIAGVLGLAEEAADYAELRTRLVEAFRADHLDAEGKVTGDTQTGYALALGMDLVPGHLRERCVAHLVANVERHGWHLTTGFLGVALLCPVLADTGHADVAHRLLTQRGYPSWGYTIDRGATTIWERWNGWTDEDGFASARMNSLNHYSLGSVGAWLVEGVAGLAAAEPGYARLRIAPRPGPLRWAEAEYRSVRGTVRCGWQRTDDRIRLALTVPPGVTATVCLPGTGAVFEDGRPAGGADGVLAAEPDGSALTVSSGTYVLERVLPG</sequence>
<dbReference type="InterPro" id="IPR013783">
    <property type="entry name" value="Ig-like_fold"/>
</dbReference>
<dbReference type="GO" id="GO:0005975">
    <property type="term" value="P:carbohydrate metabolic process"/>
    <property type="evidence" value="ECO:0007669"/>
    <property type="project" value="InterPro"/>
</dbReference>
<gene>
    <name evidence="8" type="ORF">BA062_12840</name>
</gene>
<evidence type="ECO:0000259" key="7">
    <source>
        <dbReference type="Pfam" id="PF17390"/>
    </source>
</evidence>
<keyword evidence="9" id="KW-1185">Reference proteome</keyword>
<dbReference type="PIRSF" id="PIRSF010631">
    <property type="entry name" value="A-rhamnsds"/>
    <property type="match status" value="1"/>
</dbReference>
<dbReference type="InterPro" id="IPR016007">
    <property type="entry name" value="Alpha_rhamnosid"/>
</dbReference>
<evidence type="ECO:0000313" key="8">
    <source>
        <dbReference type="EMBL" id="PXY36298.1"/>
    </source>
</evidence>
<dbReference type="OrthoDB" id="9761045at2"/>
<comment type="caution">
    <text evidence="8">The sequence shown here is derived from an EMBL/GenBank/DDBJ whole genome shotgun (WGS) entry which is preliminary data.</text>
</comment>
<dbReference type="Gene3D" id="2.60.120.260">
    <property type="entry name" value="Galactose-binding domain-like"/>
    <property type="match status" value="2"/>
</dbReference>
<dbReference type="InterPro" id="IPR013737">
    <property type="entry name" value="Bac_rhamnosid_N"/>
</dbReference>
<feature type="domain" description="Alpha-L-rhamnosidase six-hairpin glycosidase" evidence="6">
    <location>
        <begin position="445"/>
        <end position="781"/>
    </location>
</feature>
<feature type="domain" description="Alpha-L-rhamnosidase concanavalin-like" evidence="4">
    <location>
        <begin position="341"/>
        <end position="440"/>
    </location>
</feature>
<proteinExistence type="predicted"/>